<keyword evidence="1" id="KW-0175">Coiled coil</keyword>
<dbReference type="EMBL" id="CP060696">
    <property type="protein sequence ID" value="QNO18887.1"/>
    <property type="molecule type" value="Genomic_DNA"/>
</dbReference>
<accession>A0A7G9WJM5</accession>
<sequence length="82" mass="9108">MNSNIDRLEQSIQAKIKKRDALTEQIKSDEARLKKMKNAEIVNQVNALADGGVDMPKVMEAIREKDLDALLTLITEKGAAND</sequence>
<dbReference type="AlphaFoldDB" id="A0A7G9WJM5"/>
<evidence type="ECO:0000313" key="2">
    <source>
        <dbReference type="EMBL" id="QNO18887.1"/>
    </source>
</evidence>
<reference evidence="2 3" key="1">
    <citation type="submission" date="2020-08" db="EMBL/GenBank/DDBJ databases">
        <authorList>
            <person name="Ren C."/>
            <person name="Gu Y."/>
            <person name="Xu Y."/>
        </authorList>
    </citation>
    <scope>NUCLEOTIDE SEQUENCE [LARGE SCALE GENOMIC DNA]</scope>
    <source>
        <strain evidence="2 3">LBM18003</strain>
    </source>
</reference>
<dbReference type="RefSeq" id="WP_212507956.1">
    <property type="nucleotide sequence ID" value="NZ_CP060696.1"/>
</dbReference>
<proteinExistence type="predicted"/>
<organism evidence="2 3">
    <name type="scientific">Caproicibacterium amylolyticum</name>
    <dbReference type="NCBI Taxonomy" id="2766537"/>
    <lineage>
        <taxon>Bacteria</taxon>
        <taxon>Bacillati</taxon>
        <taxon>Bacillota</taxon>
        <taxon>Clostridia</taxon>
        <taxon>Eubacteriales</taxon>
        <taxon>Oscillospiraceae</taxon>
        <taxon>Caproicibacterium</taxon>
    </lineage>
</organism>
<evidence type="ECO:0000313" key="3">
    <source>
        <dbReference type="Proteomes" id="UP000516046"/>
    </source>
</evidence>
<protein>
    <recommendedName>
        <fullName evidence="4">DUF4315 family protein</fullName>
    </recommendedName>
</protein>
<evidence type="ECO:0008006" key="4">
    <source>
        <dbReference type="Google" id="ProtNLM"/>
    </source>
</evidence>
<feature type="coiled-coil region" evidence="1">
    <location>
        <begin position="5"/>
        <end position="39"/>
    </location>
</feature>
<evidence type="ECO:0000256" key="1">
    <source>
        <dbReference type="SAM" id="Coils"/>
    </source>
</evidence>
<dbReference type="KEGG" id="caml:H6X83_04460"/>
<keyword evidence="3" id="KW-1185">Reference proteome</keyword>
<gene>
    <name evidence="2" type="ORF">H6X83_04460</name>
</gene>
<name>A0A7G9WJM5_9FIRM</name>
<dbReference type="Proteomes" id="UP000516046">
    <property type="component" value="Chromosome"/>
</dbReference>